<dbReference type="EMBL" id="JAZBJQ010000040">
    <property type="protein sequence ID" value="MEE4588946.1"/>
    <property type="molecule type" value="Genomic_DNA"/>
</dbReference>
<sequence>MRRLHHLIDGVAVASTDSETRLIVDPSTEEVVARIPVGSAEDVDAAVRSSVTAQHGWPLST</sequence>
<dbReference type="InterPro" id="IPR016161">
    <property type="entry name" value="Ald_DH/histidinol_DH"/>
</dbReference>
<feature type="domain" description="Aldehyde dehydrogenase" evidence="2">
    <location>
        <begin position="17"/>
        <end position="58"/>
    </location>
</feature>
<name>A0ABD5JKZ8_9ACTN</name>
<dbReference type="AlphaFoldDB" id="A0ABD5JKZ8"/>
<dbReference type="Gene3D" id="3.40.605.10">
    <property type="entry name" value="Aldehyde Dehydrogenase, Chain A, domain 1"/>
    <property type="match status" value="1"/>
</dbReference>
<keyword evidence="1" id="KW-0560">Oxidoreductase</keyword>
<evidence type="ECO:0000256" key="1">
    <source>
        <dbReference type="ARBA" id="ARBA00023002"/>
    </source>
</evidence>
<accession>A0ABD5JKZ8</accession>
<protein>
    <submittedName>
        <fullName evidence="3">Aldehyde dehydrogenase family protein</fullName>
    </submittedName>
</protein>
<dbReference type="GO" id="GO:0016491">
    <property type="term" value="F:oxidoreductase activity"/>
    <property type="evidence" value="ECO:0007669"/>
    <property type="project" value="UniProtKB-KW"/>
</dbReference>
<gene>
    <name evidence="3" type="ORF">V2K49_38810</name>
</gene>
<evidence type="ECO:0000313" key="4">
    <source>
        <dbReference type="Proteomes" id="UP001354649"/>
    </source>
</evidence>
<dbReference type="Pfam" id="PF00171">
    <property type="entry name" value="Aldedh"/>
    <property type="match status" value="1"/>
</dbReference>
<organism evidence="3 4">
    <name type="scientific">Streptomyces antimycoticus</name>
    <dbReference type="NCBI Taxonomy" id="68175"/>
    <lineage>
        <taxon>Bacteria</taxon>
        <taxon>Bacillati</taxon>
        <taxon>Actinomycetota</taxon>
        <taxon>Actinomycetes</taxon>
        <taxon>Kitasatosporales</taxon>
        <taxon>Streptomycetaceae</taxon>
        <taxon>Streptomyces</taxon>
        <taxon>Streptomyces violaceusniger group</taxon>
    </lineage>
</organism>
<dbReference type="Proteomes" id="UP001354649">
    <property type="component" value="Unassembled WGS sequence"/>
</dbReference>
<evidence type="ECO:0000259" key="2">
    <source>
        <dbReference type="Pfam" id="PF00171"/>
    </source>
</evidence>
<dbReference type="SUPFAM" id="SSF53720">
    <property type="entry name" value="ALDH-like"/>
    <property type="match status" value="1"/>
</dbReference>
<comment type="caution">
    <text evidence="3">The sequence shown here is derived from an EMBL/GenBank/DDBJ whole genome shotgun (WGS) entry which is preliminary data.</text>
</comment>
<dbReference type="InterPro" id="IPR015590">
    <property type="entry name" value="Aldehyde_DH_dom"/>
</dbReference>
<evidence type="ECO:0000313" key="3">
    <source>
        <dbReference type="EMBL" id="MEE4588946.1"/>
    </source>
</evidence>
<dbReference type="InterPro" id="IPR016162">
    <property type="entry name" value="Ald_DH_N"/>
</dbReference>
<dbReference type="RefSeq" id="WP_197049253.1">
    <property type="nucleotide sequence ID" value="NZ_JBHWDY010000036.1"/>
</dbReference>
<reference evidence="3 4" key="1">
    <citation type="submission" date="2023-11" db="EMBL/GenBank/DDBJ databases">
        <title>30 novel species of actinomycetes from the DSMZ collection.</title>
        <authorList>
            <person name="Nouioui I."/>
        </authorList>
    </citation>
    <scope>NUCLEOTIDE SEQUENCE [LARGE SCALE GENOMIC DNA]</scope>
    <source>
        <strain evidence="3 4">DSM 41602</strain>
    </source>
</reference>
<proteinExistence type="predicted"/>